<evidence type="ECO:0000256" key="1">
    <source>
        <dbReference type="SAM" id="MobiDB-lite"/>
    </source>
</evidence>
<feature type="region of interest" description="Disordered" evidence="1">
    <location>
        <begin position="1"/>
        <end position="21"/>
    </location>
</feature>
<proteinExistence type="predicted"/>
<evidence type="ECO:0000313" key="2">
    <source>
        <dbReference type="EMBL" id="KAK7500564.1"/>
    </source>
</evidence>
<feature type="compositionally biased region" description="Polar residues" evidence="1">
    <location>
        <begin position="1"/>
        <end position="12"/>
    </location>
</feature>
<name>A0ABD0LMC8_9CAEN</name>
<accession>A0ABD0LMC8</accession>
<comment type="caution">
    <text evidence="2">The sequence shown here is derived from an EMBL/GenBank/DDBJ whole genome shotgun (WGS) entry which is preliminary data.</text>
</comment>
<dbReference type="EMBL" id="JACVVK020000036">
    <property type="protein sequence ID" value="KAK7500564.1"/>
    <property type="molecule type" value="Genomic_DNA"/>
</dbReference>
<protein>
    <submittedName>
        <fullName evidence="2">Uncharacterized protein</fullName>
    </submittedName>
</protein>
<gene>
    <name evidence="2" type="ORF">BaRGS_00008139</name>
</gene>
<sequence>MKSFPPQNTSQSRGRRYSVRHATVPQPVAIRHARLASLPLTLTLSSGLLITWEGLNPPTSPFHPAMRQLSTLPSQSFHPCHLPLFCSTPEAGGKLELEVVVPLVCFG</sequence>
<organism evidence="2 3">
    <name type="scientific">Batillaria attramentaria</name>
    <dbReference type="NCBI Taxonomy" id="370345"/>
    <lineage>
        <taxon>Eukaryota</taxon>
        <taxon>Metazoa</taxon>
        <taxon>Spiralia</taxon>
        <taxon>Lophotrochozoa</taxon>
        <taxon>Mollusca</taxon>
        <taxon>Gastropoda</taxon>
        <taxon>Caenogastropoda</taxon>
        <taxon>Sorbeoconcha</taxon>
        <taxon>Cerithioidea</taxon>
        <taxon>Batillariidae</taxon>
        <taxon>Batillaria</taxon>
    </lineage>
</organism>
<dbReference type="Proteomes" id="UP001519460">
    <property type="component" value="Unassembled WGS sequence"/>
</dbReference>
<dbReference type="AlphaFoldDB" id="A0ABD0LMC8"/>
<keyword evidence="3" id="KW-1185">Reference proteome</keyword>
<reference evidence="2 3" key="1">
    <citation type="journal article" date="2023" name="Sci. Data">
        <title>Genome assembly of the Korean intertidal mud-creeper Batillaria attramentaria.</title>
        <authorList>
            <person name="Patra A.K."/>
            <person name="Ho P.T."/>
            <person name="Jun S."/>
            <person name="Lee S.J."/>
            <person name="Kim Y."/>
            <person name="Won Y.J."/>
        </authorList>
    </citation>
    <scope>NUCLEOTIDE SEQUENCE [LARGE SCALE GENOMIC DNA]</scope>
    <source>
        <strain evidence="2">Wonlab-2016</strain>
    </source>
</reference>
<evidence type="ECO:0000313" key="3">
    <source>
        <dbReference type="Proteomes" id="UP001519460"/>
    </source>
</evidence>